<name>A0A9I9E5A1_CUCME</name>
<accession>A0A9I9E5A1</accession>
<dbReference type="Gramene" id="MELO3C028924.2.1">
    <property type="protein sequence ID" value="MELO3C028924.2.1"/>
    <property type="gene ID" value="MELO3C028924.2"/>
</dbReference>
<evidence type="ECO:0000313" key="1">
    <source>
        <dbReference type="EnsemblPlants" id="MELO3C028924.2.1"/>
    </source>
</evidence>
<organism evidence="1">
    <name type="scientific">Cucumis melo</name>
    <name type="common">Muskmelon</name>
    <dbReference type="NCBI Taxonomy" id="3656"/>
    <lineage>
        <taxon>Eukaryota</taxon>
        <taxon>Viridiplantae</taxon>
        <taxon>Streptophyta</taxon>
        <taxon>Embryophyta</taxon>
        <taxon>Tracheophyta</taxon>
        <taxon>Spermatophyta</taxon>
        <taxon>Magnoliopsida</taxon>
        <taxon>eudicotyledons</taxon>
        <taxon>Gunneridae</taxon>
        <taxon>Pentapetalae</taxon>
        <taxon>rosids</taxon>
        <taxon>fabids</taxon>
        <taxon>Cucurbitales</taxon>
        <taxon>Cucurbitaceae</taxon>
        <taxon>Benincaseae</taxon>
        <taxon>Cucumis</taxon>
    </lineage>
</organism>
<reference evidence="1" key="1">
    <citation type="submission" date="2023-03" db="UniProtKB">
        <authorList>
            <consortium name="EnsemblPlants"/>
        </authorList>
    </citation>
    <scope>IDENTIFICATION</scope>
</reference>
<protein>
    <submittedName>
        <fullName evidence="1">Uncharacterized protein</fullName>
    </submittedName>
</protein>
<sequence length="88" mass="9948">MVFSHNRFQPTSSNCFLTIVSGQTLDDHFLVTVTEQLLTTISRLHQIFDLGGNTSMFNIFISNNFIEKDILQESIGAVKPCLRQLIDS</sequence>
<dbReference type="AlphaFoldDB" id="A0A9I9E5A1"/>
<dbReference type="EnsemblPlants" id="MELO3C028924.2.1">
    <property type="protein sequence ID" value="MELO3C028924.2.1"/>
    <property type="gene ID" value="MELO3C028924.2"/>
</dbReference>
<proteinExistence type="predicted"/>